<name>A0A4Q2D981_9AGAR</name>
<feature type="compositionally biased region" description="Polar residues" evidence="1">
    <location>
        <begin position="263"/>
        <end position="280"/>
    </location>
</feature>
<feature type="compositionally biased region" description="Low complexity" evidence="1">
    <location>
        <begin position="289"/>
        <end position="312"/>
    </location>
</feature>
<reference evidence="2 3" key="1">
    <citation type="submission" date="2019-01" db="EMBL/GenBank/DDBJ databases">
        <title>Draft genome sequence of Psathyrella aberdarensis IHI B618.</title>
        <authorList>
            <person name="Buettner E."/>
            <person name="Kellner H."/>
        </authorList>
    </citation>
    <scope>NUCLEOTIDE SEQUENCE [LARGE SCALE GENOMIC DNA]</scope>
    <source>
        <strain evidence="2 3">IHI B618</strain>
    </source>
</reference>
<protein>
    <submittedName>
        <fullName evidence="2">Uncharacterized protein</fullName>
    </submittedName>
</protein>
<feature type="compositionally biased region" description="Acidic residues" evidence="1">
    <location>
        <begin position="221"/>
        <end position="245"/>
    </location>
</feature>
<dbReference type="Proteomes" id="UP000290288">
    <property type="component" value="Unassembled WGS sequence"/>
</dbReference>
<sequence>MSAASRGKGWANDEQIQYLKKQMPAYQMCIKNRKYTKFWEKLKIDWQIHFPMIEEIFPGRKFEDLSEGERSQLSEEWDFRQTAVKKACKEEGTSAKDRLSVWTRVVQELWAEATEEQKAAVEAAVEEEANLPEDRQKTIDAVPSILSATLGPLAEKTKFAFFVTFVGPIPNLDGQIKYQTCQFGEPEGSPLFGETSPSAERAYSEQIGQYYNRWIFASVNEEDEDDSSSETESETEPSDVDDSEPSDGPSGVPAAGSEDVADESQSSKKPSKTGQDVTKSGSKHKAAGSRKSSATSKSSESGSKDVSVGSKKPQGTKEKDVGSKKAKAAKEGGAGSKKTDSGKEKTEKGAGSKKTDSGKEGDAGSKKKDSNDGKEVDAGSEMDEGKETDAGSPMDEGREADAGSKKTGASKGAGAASKKTKERPRPRPKPKQKGSDKDRTLTDGNRGDLDEGGSKPNNGAGPTDGGLDPDPVTGPGTFDSGAGGADVGGANPGATSNVLGGANGGAGMNGTTMNGAMSSATGPVVGATMNGGMMSGGMMHAGMMNGGMTNGQNAFLKGQ</sequence>
<dbReference type="STRING" id="2316362.A0A4Q2D981"/>
<feature type="compositionally biased region" description="Basic and acidic residues" evidence="1">
    <location>
        <begin position="433"/>
        <end position="453"/>
    </location>
</feature>
<feature type="compositionally biased region" description="Gly residues" evidence="1">
    <location>
        <begin position="481"/>
        <end position="491"/>
    </location>
</feature>
<dbReference type="AlphaFoldDB" id="A0A4Q2D981"/>
<proteinExistence type="predicted"/>
<feature type="compositionally biased region" description="Basic residues" evidence="1">
    <location>
        <begin position="418"/>
        <end position="432"/>
    </location>
</feature>
<accession>A0A4Q2D981</accession>
<comment type="caution">
    <text evidence="2">The sequence shown here is derived from an EMBL/GenBank/DDBJ whole genome shotgun (WGS) entry which is preliminary data.</text>
</comment>
<feature type="compositionally biased region" description="Basic and acidic residues" evidence="1">
    <location>
        <begin position="337"/>
        <end position="404"/>
    </location>
</feature>
<feature type="region of interest" description="Disordered" evidence="1">
    <location>
        <begin position="221"/>
        <end position="492"/>
    </location>
</feature>
<feature type="compositionally biased region" description="Low complexity" evidence="1">
    <location>
        <begin position="405"/>
        <end position="417"/>
    </location>
</feature>
<organism evidence="2 3">
    <name type="scientific">Candolleomyces aberdarensis</name>
    <dbReference type="NCBI Taxonomy" id="2316362"/>
    <lineage>
        <taxon>Eukaryota</taxon>
        <taxon>Fungi</taxon>
        <taxon>Dikarya</taxon>
        <taxon>Basidiomycota</taxon>
        <taxon>Agaricomycotina</taxon>
        <taxon>Agaricomycetes</taxon>
        <taxon>Agaricomycetidae</taxon>
        <taxon>Agaricales</taxon>
        <taxon>Agaricineae</taxon>
        <taxon>Psathyrellaceae</taxon>
        <taxon>Candolleomyces</taxon>
    </lineage>
</organism>
<evidence type="ECO:0000313" key="2">
    <source>
        <dbReference type="EMBL" id="RXW15261.1"/>
    </source>
</evidence>
<evidence type="ECO:0000256" key="1">
    <source>
        <dbReference type="SAM" id="MobiDB-lite"/>
    </source>
</evidence>
<gene>
    <name evidence="2" type="ORF">EST38_g10594</name>
</gene>
<keyword evidence="3" id="KW-1185">Reference proteome</keyword>
<evidence type="ECO:0000313" key="3">
    <source>
        <dbReference type="Proteomes" id="UP000290288"/>
    </source>
</evidence>
<dbReference type="EMBL" id="SDEE01000573">
    <property type="protein sequence ID" value="RXW15261.1"/>
    <property type="molecule type" value="Genomic_DNA"/>
</dbReference>